<evidence type="ECO:0000259" key="4">
    <source>
        <dbReference type="PROSITE" id="PS50404"/>
    </source>
</evidence>
<accession>B6RAZ9</accession>
<organism evidence="6">
    <name type="scientific">Haliotis discus discus</name>
    <name type="common">disc abalone</name>
    <dbReference type="NCBI Taxonomy" id="91233"/>
    <lineage>
        <taxon>Eukaryota</taxon>
        <taxon>Metazoa</taxon>
        <taxon>Spiralia</taxon>
        <taxon>Lophotrochozoa</taxon>
        <taxon>Mollusca</taxon>
        <taxon>Gastropoda</taxon>
        <taxon>Vetigastropoda</taxon>
        <taxon>Lepetellida</taxon>
        <taxon>Haliotoidea</taxon>
        <taxon>Haliotidae</taxon>
        <taxon>Haliotis</taxon>
    </lineage>
</organism>
<dbReference type="PANTHER" id="PTHR43968:SF6">
    <property type="entry name" value="GLUTATHIONE S-TRANSFERASE OMEGA"/>
    <property type="match status" value="1"/>
</dbReference>
<comment type="catalytic activity">
    <reaction evidence="3">
        <text>L-dehydroascorbate + 2 glutathione = glutathione disulfide + L-ascorbate</text>
        <dbReference type="Rhea" id="RHEA:24424"/>
        <dbReference type="ChEBI" id="CHEBI:38290"/>
        <dbReference type="ChEBI" id="CHEBI:57925"/>
        <dbReference type="ChEBI" id="CHEBI:58297"/>
        <dbReference type="ChEBI" id="CHEBI:58539"/>
        <dbReference type="EC" id="1.8.5.1"/>
    </reaction>
</comment>
<dbReference type="InterPro" id="IPR036282">
    <property type="entry name" value="Glutathione-S-Trfase_C_sf"/>
</dbReference>
<comment type="function">
    <text evidence="3">Exhibits glutathione-dependent thiol transferase activity. Has high dehydroascorbate reductase activity and may contribute to the recycling of ascorbic acid. Participates in the biotransformation of inorganic arsenic and reduces monomethylarsonic acid (MMA).</text>
</comment>
<dbReference type="GO" id="GO:0006749">
    <property type="term" value="P:glutathione metabolic process"/>
    <property type="evidence" value="ECO:0007669"/>
    <property type="project" value="UniProtKB-UniRule"/>
</dbReference>
<feature type="domain" description="GST C-terminal" evidence="5">
    <location>
        <begin position="101"/>
        <end position="234"/>
    </location>
</feature>
<dbReference type="FunFam" id="3.40.30.10:FF:000123">
    <property type="entry name" value="Glutathione transferase o1"/>
    <property type="match status" value="1"/>
</dbReference>
<dbReference type="InterPro" id="IPR036249">
    <property type="entry name" value="Thioredoxin-like_sf"/>
</dbReference>
<feature type="domain" description="GST N-terminal" evidence="4">
    <location>
        <begin position="18"/>
        <end position="96"/>
    </location>
</feature>
<dbReference type="InterPro" id="IPR005442">
    <property type="entry name" value="GST_omega"/>
</dbReference>
<keyword evidence="3 6" id="KW-0808">Transferase</keyword>
<dbReference type="Gene3D" id="3.40.30.10">
    <property type="entry name" value="Glutaredoxin"/>
    <property type="match status" value="1"/>
</dbReference>
<dbReference type="SFLD" id="SFLDG00358">
    <property type="entry name" value="Main_(cytGST)"/>
    <property type="match status" value="1"/>
</dbReference>
<dbReference type="InterPro" id="IPR010987">
    <property type="entry name" value="Glutathione-S-Trfase_C-like"/>
</dbReference>
<dbReference type="AlphaFoldDB" id="B6RAZ9"/>
<comment type="catalytic activity">
    <reaction evidence="3">
        <text>methylarsonate + 2 glutathione + H(+) = methylarsonous acid + glutathione disulfide + H2O</text>
        <dbReference type="Rhea" id="RHEA:15969"/>
        <dbReference type="ChEBI" id="CHEBI:15377"/>
        <dbReference type="ChEBI" id="CHEBI:15378"/>
        <dbReference type="ChEBI" id="CHEBI:17826"/>
        <dbReference type="ChEBI" id="CHEBI:33409"/>
        <dbReference type="ChEBI" id="CHEBI:57925"/>
        <dbReference type="ChEBI" id="CHEBI:58297"/>
        <dbReference type="EC" id="1.20.4.2"/>
    </reaction>
</comment>
<dbReference type="InterPro" id="IPR004045">
    <property type="entry name" value="Glutathione_S-Trfase_N"/>
</dbReference>
<dbReference type="SUPFAM" id="SSF47616">
    <property type="entry name" value="GST C-terminal domain-like"/>
    <property type="match status" value="1"/>
</dbReference>
<dbReference type="PROSITE" id="PS50405">
    <property type="entry name" value="GST_CTER"/>
    <property type="match status" value="1"/>
</dbReference>
<dbReference type="Pfam" id="PF13410">
    <property type="entry name" value="GST_C_2"/>
    <property type="match status" value="1"/>
</dbReference>
<evidence type="ECO:0000259" key="5">
    <source>
        <dbReference type="PROSITE" id="PS50405"/>
    </source>
</evidence>
<name>B6RAZ9_HALDI</name>
<evidence type="ECO:0000256" key="1">
    <source>
        <dbReference type="ARBA" id="ARBA00011067"/>
    </source>
</evidence>
<dbReference type="EC" id="1.20.4.2" evidence="3"/>
<reference evidence="6" key="1">
    <citation type="submission" date="2006-10" db="EMBL/GenBank/DDBJ databases">
        <title>Novel gene discovery from Haliotis discus discus by normalized cDNA library analysis.</title>
        <authorList>
            <person name="Qiang W."/>
            <person name="Kang H.-S."/>
            <person name="Lee J."/>
        </authorList>
    </citation>
    <scope>NUCLEOTIDE SEQUENCE</scope>
</reference>
<protein>
    <recommendedName>
        <fullName evidence="3">Glutathione S-transferase omega</fullName>
        <shortName evidence="3">GSTO</shortName>
        <ecNumber evidence="3">1.20.4.2</ecNumber>
        <ecNumber evidence="3">1.8.5.1</ecNumber>
        <ecNumber evidence="3">2.5.1.18</ecNumber>
    </recommendedName>
    <alternativeName>
        <fullName evidence="3">Glutathione-dependent dehydroascorbate reductase</fullName>
    </alternativeName>
    <alternativeName>
        <fullName evidence="3">Monomethylarsonic acid reductase</fullName>
    </alternativeName>
</protein>
<comment type="catalytic activity">
    <reaction evidence="3">
        <text>RX + glutathione = an S-substituted glutathione + a halide anion + H(+)</text>
        <dbReference type="Rhea" id="RHEA:16437"/>
        <dbReference type="ChEBI" id="CHEBI:15378"/>
        <dbReference type="ChEBI" id="CHEBI:16042"/>
        <dbReference type="ChEBI" id="CHEBI:17792"/>
        <dbReference type="ChEBI" id="CHEBI:57925"/>
        <dbReference type="ChEBI" id="CHEBI:90779"/>
        <dbReference type="EC" id="2.5.1.18"/>
    </reaction>
</comment>
<dbReference type="GO" id="GO:0045174">
    <property type="term" value="F:glutathione dehydrogenase (ascorbate) activity"/>
    <property type="evidence" value="ECO:0007669"/>
    <property type="project" value="UniProtKB-UniRule"/>
</dbReference>
<dbReference type="GO" id="GO:0004364">
    <property type="term" value="F:glutathione transferase activity"/>
    <property type="evidence" value="ECO:0007669"/>
    <property type="project" value="UniProtKB-UniRule"/>
</dbReference>
<comment type="similarity">
    <text evidence="1 3">Belongs to the GST superfamily. Omega family.</text>
</comment>
<keyword evidence="2 3" id="KW-0560">Oxidoreductase</keyword>
<dbReference type="Pfam" id="PF13409">
    <property type="entry name" value="GST_N_2"/>
    <property type="match status" value="1"/>
</dbReference>
<dbReference type="SFLD" id="SFLDS00019">
    <property type="entry name" value="Glutathione_Transferase_(cytos"/>
    <property type="match status" value="1"/>
</dbReference>
<dbReference type="InterPro" id="IPR040079">
    <property type="entry name" value="Glutathione_S-Trfase"/>
</dbReference>
<dbReference type="PANTHER" id="PTHR43968">
    <property type="match status" value="1"/>
</dbReference>
<evidence type="ECO:0000256" key="2">
    <source>
        <dbReference type="ARBA" id="ARBA00023002"/>
    </source>
</evidence>
<sequence>MSLKSHAKGSPYPSLSPGTLRIYSMRFCPFAQRTRLVLEHKKIPHETINVDLKKKPDWFLERNPLGLVPVLEKTDQVVYESLVCDDYLDQVYPDFPLYPQDAYKKARDGILLETFSQVTTAWYKLLSSGGSDEAGEKFFSVLKTYETALGDRGEFFGGATPSMLDFTAWPWFERSGVLEKVAPKYAITESNFPNIAAWQKRMFELPAVKATMFDTESHLRFFASYKAGAPDYDYGL</sequence>
<dbReference type="GO" id="GO:0050610">
    <property type="term" value="F:methylarsonate reductase activity"/>
    <property type="evidence" value="ECO:0007669"/>
    <property type="project" value="UniProtKB-UniRule"/>
</dbReference>
<dbReference type="FunFam" id="1.20.1050.10:FF:000009">
    <property type="entry name" value="Glutathione S-transferase omega-1"/>
    <property type="match status" value="1"/>
</dbReference>
<evidence type="ECO:0000313" key="6">
    <source>
        <dbReference type="EMBL" id="ABO26601.1"/>
    </source>
</evidence>
<evidence type="ECO:0000256" key="3">
    <source>
        <dbReference type="RuleBase" id="RU368071"/>
    </source>
</evidence>
<dbReference type="InterPro" id="IPR050983">
    <property type="entry name" value="GST_Omega/HSP26"/>
</dbReference>
<dbReference type="EC" id="1.8.5.1" evidence="3"/>
<dbReference type="SUPFAM" id="SSF52833">
    <property type="entry name" value="Thioredoxin-like"/>
    <property type="match status" value="1"/>
</dbReference>
<proteinExistence type="evidence at transcript level"/>
<dbReference type="EC" id="2.5.1.18" evidence="3"/>
<dbReference type="Gene3D" id="1.20.1050.10">
    <property type="match status" value="1"/>
</dbReference>
<dbReference type="GO" id="GO:0005737">
    <property type="term" value="C:cytoplasm"/>
    <property type="evidence" value="ECO:0007669"/>
    <property type="project" value="InterPro"/>
</dbReference>
<dbReference type="PRINTS" id="PR01625">
    <property type="entry name" value="GSTRNSFRASEO"/>
</dbReference>
<dbReference type="EMBL" id="EF103343">
    <property type="protein sequence ID" value="ABO26601.1"/>
    <property type="molecule type" value="mRNA"/>
</dbReference>
<dbReference type="PROSITE" id="PS50404">
    <property type="entry name" value="GST_NTER"/>
    <property type="match status" value="1"/>
</dbReference>